<accession>A0A084SFZ6</accession>
<dbReference type="RefSeq" id="WP_043412286.1">
    <property type="nucleotide sequence ID" value="NZ_JPMI01000378.1"/>
</dbReference>
<dbReference type="SUPFAM" id="SSF47336">
    <property type="entry name" value="ACP-like"/>
    <property type="match status" value="1"/>
</dbReference>
<dbReference type="Gene3D" id="1.10.1200.10">
    <property type="entry name" value="ACP-like"/>
    <property type="match status" value="1"/>
</dbReference>
<comment type="caution">
    <text evidence="1">The sequence shown here is derived from an EMBL/GenBank/DDBJ whole genome shotgun (WGS) entry which is preliminary data.</text>
</comment>
<gene>
    <name evidence="1" type="ORF">Q664_47680</name>
</gene>
<evidence type="ECO:0000313" key="2">
    <source>
        <dbReference type="Proteomes" id="UP000028547"/>
    </source>
</evidence>
<dbReference type="InterPro" id="IPR036736">
    <property type="entry name" value="ACP-like_sf"/>
</dbReference>
<protein>
    <recommendedName>
        <fullName evidence="3">Carrier domain-containing protein</fullName>
    </recommendedName>
</protein>
<dbReference type="Proteomes" id="UP000028547">
    <property type="component" value="Unassembled WGS sequence"/>
</dbReference>
<evidence type="ECO:0008006" key="3">
    <source>
        <dbReference type="Google" id="ProtNLM"/>
    </source>
</evidence>
<dbReference type="EMBL" id="JPMI01000378">
    <property type="protein sequence ID" value="KFA87381.1"/>
    <property type="molecule type" value="Genomic_DNA"/>
</dbReference>
<organism evidence="1 2">
    <name type="scientific">Archangium violaceum Cb vi76</name>
    <dbReference type="NCBI Taxonomy" id="1406225"/>
    <lineage>
        <taxon>Bacteria</taxon>
        <taxon>Pseudomonadati</taxon>
        <taxon>Myxococcota</taxon>
        <taxon>Myxococcia</taxon>
        <taxon>Myxococcales</taxon>
        <taxon>Cystobacterineae</taxon>
        <taxon>Archangiaceae</taxon>
        <taxon>Archangium</taxon>
    </lineage>
</organism>
<reference evidence="1 2" key="1">
    <citation type="submission" date="2014-07" db="EMBL/GenBank/DDBJ databases">
        <title>Draft Genome Sequence of Gephyronic Acid Producer, Cystobacter violaceus Strain Cb vi76.</title>
        <authorList>
            <person name="Stevens D.C."/>
            <person name="Young J."/>
            <person name="Carmichael R."/>
            <person name="Tan J."/>
            <person name="Taylor R.E."/>
        </authorList>
    </citation>
    <scope>NUCLEOTIDE SEQUENCE [LARGE SCALE GENOMIC DNA]</scope>
    <source>
        <strain evidence="1 2">Cb vi76</strain>
    </source>
</reference>
<name>A0A084SFZ6_9BACT</name>
<sequence>MDRNQFEERLLTFIRKLCVENGITADIGRDTALFENRLINSMRIIDLMGFIESELSIEVPEDKLTMNFFRTPRIISDTFCPPGGDAKA</sequence>
<proteinExistence type="predicted"/>
<dbReference type="AlphaFoldDB" id="A0A084SFZ6"/>
<evidence type="ECO:0000313" key="1">
    <source>
        <dbReference type="EMBL" id="KFA87381.1"/>
    </source>
</evidence>